<dbReference type="Proteomes" id="UP000278807">
    <property type="component" value="Unassembled WGS sequence"/>
</dbReference>
<name>A0A0R3TGA5_RODNA</name>
<dbReference type="Gene3D" id="3.90.70.10">
    <property type="entry name" value="Cysteine proteinases"/>
    <property type="match status" value="1"/>
</dbReference>
<dbReference type="InterPro" id="IPR050185">
    <property type="entry name" value="Ub_carboxyl-term_hydrolase"/>
</dbReference>
<gene>
    <name evidence="4" type="ORF">HNAJ_LOCUS6092</name>
</gene>
<dbReference type="AlphaFoldDB" id="A0A0R3TGA5"/>
<dbReference type="InterPro" id="IPR038765">
    <property type="entry name" value="Papain-like_cys_pep_sf"/>
</dbReference>
<sequence>MNRARDDSVILDWFNGQLLSKVQCLICARASNTFDEFMYLSVPVPEDGPSDLMHCMKQFFKPERLLGSSQWLCPRCEVPREAQKTFEICRFPDYLIIHLKRFAPHSLDKNKTWFICVLLTSLYCHFL</sequence>
<dbReference type="STRING" id="102285.A0A0R3TGA5"/>
<evidence type="ECO:0000259" key="3">
    <source>
        <dbReference type="PROSITE" id="PS50235"/>
    </source>
</evidence>
<dbReference type="GO" id="GO:0004843">
    <property type="term" value="F:cysteine-type deubiquitinase activity"/>
    <property type="evidence" value="ECO:0007669"/>
    <property type="project" value="UniProtKB-EC"/>
</dbReference>
<dbReference type="PANTHER" id="PTHR21646">
    <property type="entry name" value="UBIQUITIN CARBOXYL-TERMINAL HYDROLASE"/>
    <property type="match status" value="1"/>
</dbReference>
<dbReference type="OrthoDB" id="2248014at2759"/>
<reference evidence="4 5" key="2">
    <citation type="submission" date="2018-11" db="EMBL/GenBank/DDBJ databases">
        <authorList>
            <consortium name="Pathogen Informatics"/>
        </authorList>
    </citation>
    <scope>NUCLEOTIDE SEQUENCE [LARGE SCALE GENOMIC DNA]</scope>
</reference>
<dbReference type="EMBL" id="UZAE01006031">
    <property type="protein sequence ID" value="VDO01952.1"/>
    <property type="molecule type" value="Genomic_DNA"/>
</dbReference>
<evidence type="ECO:0000313" key="4">
    <source>
        <dbReference type="EMBL" id="VDO01952.1"/>
    </source>
</evidence>
<feature type="domain" description="USP" evidence="3">
    <location>
        <begin position="1"/>
        <end position="127"/>
    </location>
</feature>
<dbReference type="EC" id="3.4.19.12" evidence="2"/>
<keyword evidence="5" id="KW-1185">Reference proteome</keyword>
<proteinExistence type="predicted"/>
<organism evidence="6">
    <name type="scientific">Rodentolepis nana</name>
    <name type="common">Dwarf tapeworm</name>
    <name type="synonym">Hymenolepis nana</name>
    <dbReference type="NCBI Taxonomy" id="102285"/>
    <lineage>
        <taxon>Eukaryota</taxon>
        <taxon>Metazoa</taxon>
        <taxon>Spiralia</taxon>
        <taxon>Lophotrochozoa</taxon>
        <taxon>Platyhelminthes</taxon>
        <taxon>Cestoda</taxon>
        <taxon>Eucestoda</taxon>
        <taxon>Cyclophyllidea</taxon>
        <taxon>Hymenolepididae</taxon>
        <taxon>Rodentolepis</taxon>
    </lineage>
</organism>
<dbReference type="InterPro" id="IPR028889">
    <property type="entry name" value="USP"/>
</dbReference>
<dbReference type="PANTHER" id="PTHR21646:SF46">
    <property type="entry name" value="UBIQUITIN CARBOXYL-TERMINAL HYDROLASE"/>
    <property type="match status" value="1"/>
</dbReference>
<reference evidence="6" key="1">
    <citation type="submission" date="2017-02" db="UniProtKB">
        <authorList>
            <consortium name="WormBaseParasite"/>
        </authorList>
    </citation>
    <scope>IDENTIFICATION</scope>
</reference>
<dbReference type="GO" id="GO:0016579">
    <property type="term" value="P:protein deubiquitination"/>
    <property type="evidence" value="ECO:0007669"/>
    <property type="project" value="InterPro"/>
</dbReference>
<dbReference type="Pfam" id="PF00443">
    <property type="entry name" value="UCH"/>
    <property type="match status" value="1"/>
</dbReference>
<dbReference type="InterPro" id="IPR001394">
    <property type="entry name" value="Peptidase_C19_UCH"/>
</dbReference>
<evidence type="ECO:0000313" key="5">
    <source>
        <dbReference type="Proteomes" id="UP000278807"/>
    </source>
</evidence>
<comment type="catalytic activity">
    <reaction evidence="1">
        <text>Thiol-dependent hydrolysis of ester, thioester, amide, peptide and isopeptide bonds formed by the C-terminal Gly of ubiquitin (a 76-residue protein attached to proteins as an intracellular targeting signal).</text>
        <dbReference type="EC" id="3.4.19.12"/>
    </reaction>
</comment>
<dbReference type="WBParaSite" id="HNAJ_0000609601-mRNA-1">
    <property type="protein sequence ID" value="HNAJ_0000609601-mRNA-1"/>
    <property type="gene ID" value="HNAJ_0000609601"/>
</dbReference>
<accession>A0A0R3TGA5</accession>
<dbReference type="PROSITE" id="PS50235">
    <property type="entry name" value="USP_3"/>
    <property type="match status" value="1"/>
</dbReference>
<evidence type="ECO:0000256" key="1">
    <source>
        <dbReference type="ARBA" id="ARBA00000707"/>
    </source>
</evidence>
<dbReference type="SUPFAM" id="SSF54001">
    <property type="entry name" value="Cysteine proteinases"/>
    <property type="match status" value="1"/>
</dbReference>
<evidence type="ECO:0000313" key="6">
    <source>
        <dbReference type="WBParaSite" id="HNAJ_0000609601-mRNA-1"/>
    </source>
</evidence>
<protein>
    <recommendedName>
        <fullName evidence="2">ubiquitinyl hydrolase 1</fullName>
        <ecNumber evidence="2">3.4.19.12</ecNumber>
    </recommendedName>
</protein>
<evidence type="ECO:0000256" key="2">
    <source>
        <dbReference type="ARBA" id="ARBA00012759"/>
    </source>
</evidence>